<evidence type="ECO:0000256" key="1">
    <source>
        <dbReference type="ARBA" id="ARBA00023015"/>
    </source>
</evidence>
<keyword evidence="4" id="KW-0812">Transmembrane</keyword>
<evidence type="ECO:0000256" key="2">
    <source>
        <dbReference type="ARBA" id="ARBA00023125"/>
    </source>
</evidence>
<dbReference type="PROSITE" id="PS50995">
    <property type="entry name" value="HTH_MARR_2"/>
    <property type="match status" value="1"/>
</dbReference>
<gene>
    <name evidence="7" type="ORF">SAMN05421747_104163</name>
</gene>
<name>A0A1I1GFS8_9SPHI</name>
<feature type="transmembrane region" description="Helical" evidence="4">
    <location>
        <begin position="30"/>
        <end position="50"/>
    </location>
</feature>
<dbReference type="AlphaFoldDB" id="A0A1I1GFS8"/>
<dbReference type="InterPro" id="IPR036388">
    <property type="entry name" value="WH-like_DNA-bd_sf"/>
</dbReference>
<feature type="domain" description="HTH marR-type" evidence="6">
    <location>
        <begin position="43"/>
        <end position="177"/>
    </location>
</feature>
<reference evidence="7 8" key="1">
    <citation type="submission" date="2016-10" db="EMBL/GenBank/DDBJ databases">
        <authorList>
            <person name="de Groot N.N."/>
        </authorList>
    </citation>
    <scope>NUCLEOTIDE SEQUENCE [LARGE SCALE GENOMIC DNA]</scope>
    <source>
        <strain evidence="7 8">DSM 22900</strain>
    </source>
</reference>
<feature type="domain" description="HTH cro/C1-type" evidence="5">
    <location>
        <begin position="80"/>
        <end position="108"/>
    </location>
</feature>
<dbReference type="PANTHER" id="PTHR33164">
    <property type="entry name" value="TRANSCRIPTIONAL REGULATOR, MARR FAMILY"/>
    <property type="match status" value="1"/>
</dbReference>
<organism evidence="7 8">
    <name type="scientific">Parapedobacter composti</name>
    <dbReference type="NCBI Taxonomy" id="623281"/>
    <lineage>
        <taxon>Bacteria</taxon>
        <taxon>Pseudomonadati</taxon>
        <taxon>Bacteroidota</taxon>
        <taxon>Sphingobacteriia</taxon>
        <taxon>Sphingobacteriales</taxon>
        <taxon>Sphingobacteriaceae</taxon>
        <taxon>Parapedobacter</taxon>
    </lineage>
</organism>
<evidence type="ECO:0000259" key="6">
    <source>
        <dbReference type="PROSITE" id="PS50995"/>
    </source>
</evidence>
<keyword evidence="4" id="KW-1133">Transmembrane helix</keyword>
<dbReference type="PANTHER" id="PTHR33164:SF64">
    <property type="entry name" value="TRANSCRIPTIONAL REGULATOR SLYA"/>
    <property type="match status" value="1"/>
</dbReference>
<dbReference type="InterPro" id="IPR036390">
    <property type="entry name" value="WH_DNA-bd_sf"/>
</dbReference>
<evidence type="ECO:0000259" key="5">
    <source>
        <dbReference type="PROSITE" id="PS50943"/>
    </source>
</evidence>
<dbReference type="SUPFAM" id="SSF46785">
    <property type="entry name" value="Winged helix' DNA-binding domain"/>
    <property type="match status" value="1"/>
</dbReference>
<evidence type="ECO:0000256" key="3">
    <source>
        <dbReference type="ARBA" id="ARBA00023163"/>
    </source>
</evidence>
<dbReference type="Proteomes" id="UP000199577">
    <property type="component" value="Unassembled WGS sequence"/>
</dbReference>
<evidence type="ECO:0000313" key="8">
    <source>
        <dbReference type="Proteomes" id="UP000199577"/>
    </source>
</evidence>
<dbReference type="Pfam" id="PF12802">
    <property type="entry name" value="MarR_2"/>
    <property type="match status" value="1"/>
</dbReference>
<keyword evidence="4" id="KW-0472">Membrane</keyword>
<protein>
    <submittedName>
        <fullName evidence="7">DNA-binding transcriptional regulator, MarR family</fullName>
    </submittedName>
</protein>
<evidence type="ECO:0000256" key="4">
    <source>
        <dbReference type="SAM" id="Phobius"/>
    </source>
</evidence>
<keyword evidence="8" id="KW-1185">Reference proteome</keyword>
<dbReference type="InterPro" id="IPR000835">
    <property type="entry name" value="HTH_MarR-typ"/>
</dbReference>
<proteinExistence type="predicted"/>
<keyword evidence="2 7" id="KW-0238">DNA-binding</keyword>
<dbReference type="EMBL" id="FOLL01000004">
    <property type="protein sequence ID" value="SFC10275.1"/>
    <property type="molecule type" value="Genomic_DNA"/>
</dbReference>
<keyword evidence="3" id="KW-0804">Transcription</keyword>
<dbReference type="InterPro" id="IPR001387">
    <property type="entry name" value="Cro/C1-type_HTH"/>
</dbReference>
<accession>A0A1I1GFS8</accession>
<dbReference type="GO" id="GO:0003677">
    <property type="term" value="F:DNA binding"/>
    <property type="evidence" value="ECO:0007669"/>
    <property type="project" value="UniProtKB-KW"/>
</dbReference>
<dbReference type="PRINTS" id="PR00598">
    <property type="entry name" value="HTHMARR"/>
</dbReference>
<dbReference type="SMART" id="SM00347">
    <property type="entry name" value="HTH_MARR"/>
    <property type="match status" value="1"/>
</dbReference>
<sequence>MGPKVTVLPDFERIVKMFLYGERISLEFHMFVRLIIIMLMEQYNAYSFLLDRTARRVKQYAQYQFNCRQFGITVDQWAVLKSLKLHADLSQKELAEYCGKDQPTLTRIVDLLENKKLVERRPHPADRRSFVVHLTPVGEQKVTELSASVNEIRMQAWKNLGETDFEQLKRILNTIYDNLEI</sequence>
<dbReference type="GO" id="GO:0006950">
    <property type="term" value="P:response to stress"/>
    <property type="evidence" value="ECO:0007669"/>
    <property type="project" value="TreeGrafter"/>
</dbReference>
<dbReference type="InterPro" id="IPR039422">
    <property type="entry name" value="MarR/SlyA-like"/>
</dbReference>
<dbReference type="STRING" id="623281.SAMN05421747_104163"/>
<keyword evidence="1" id="KW-0805">Transcription regulation</keyword>
<dbReference type="GO" id="GO:0003700">
    <property type="term" value="F:DNA-binding transcription factor activity"/>
    <property type="evidence" value="ECO:0007669"/>
    <property type="project" value="InterPro"/>
</dbReference>
<evidence type="ECO:0000313" key="7">
    <source>
        <dbReference type="EMBL" id="SFC10275.1"/>
    </source>
</evidence>
<dbReference type="Gene3D" id="1.10.10.10">
    <property type="entry name" value="Winged helix-like DNA-binding domain superfamily/Winged helix DNA-binding domain"/>
    <property type="match status" value="1"/>
</dbReference>
<dbReference type="PROSITE" id="PS50943">
    <property type="entry name" value="HTH_CROC1"/>
    <property type="match status" value="1"/>
</dbReference>